<evidence type="ECO:0000256" key="1">
    <source>
        <dbReference type="ARBA" id="ARBA00023015"/>
    </source>
</evidence>
<name>A0ABV6UYR2_9ACTN</name>
<protein>
    <submittedName>
        <fullName evidence="6">AraC family transcriptional regulator</fullName>
    </submittedName>
</protein>
<dbReference type="InterPro" id="IPR018060">
    <property type="entry name" value="HTH_AraC"/>
</dbReference>
<evidence type="ECO:0000256" key="2">
    <source>
        <dbReference type="ARBA" id="ARBA00023125"/>
    </source>
</evidence>
<sequence>MHAHLREHVYHRHSHEAYSFGVTEEGAQSFSCRGGAHTSATGLVMTFNPDEPHDGRTADELGFTYRIVHIGPELVGQVLADAAGRGSGPLPLFTEPVLDDVRAARAIRRLHHGLTGGADALVRDERLTEAVLALVGRGTGQRISVGAAGGALARARALLLDAGPRAVSPEELAAAAGCSRFALYRGFKAAYGLGPSDYQRQLRLREARRLILRGQGLAEVATATGFTDQSHLNRWFLRCYGITPGAFRAGAQP</sequence>
<keyword evidence="7" id="KW-1185">Reference proteome</keyword>
<dbReference type="PANTHER" id="PTHR46796">
    <property type="entry name" value="HTH-TYPE TRANSCRIPTIONAL ACTIVATOR RHAS-RELATED"/>
    <property type="match status" value="1"/>
</dbReference>
<evidence type="ECO:0000259" key="5">
    <source>
        <dbReference type="PROSITE" id="PS01124"/>
    </source>
</evidence>
<evidence type="ECO:0000313" key="6">
    <source>
        <dbReference type="EMBL" id="MFC1406608.1"/>
    </source>
</evidence>
<dbReference type="SUPFAM" id="SSF46689">
    <property type="entry name" value="Homeodomain-like"/>
    <property type="match status" value="2"/>
</dbReference>
<evidence type="ECO:0000313" key="7">
    <source>
        <dbReference type="Proteomes" id="UP001592528"/>
    </source>
</evidence>
<dbReference type="Pfam" id="PF02311">
    <property type="entry name" value="AraC_binding"/>
    <property type="match status" value="1"/>
</dbReference>
<evidence type="ECO:0000256" key="3">
    <source>
        <dbReference type="ARBA" id="ARBA00023159"/>
    </source>
</evidence>
<organism evidence="6 7">
    <name type="scientific">Streptacidiphilus cavernicola</name>
    <dbReference type="NCBI Taxonomy" id="3342716"/>
    <lineage>
        <taxon>Bacteria</taxon>
        <taxon>Bacillati</taxon>
        <taxon>Actinomycetota</taxon>
        <taxon>Actinomycetes</taxon>
        <taxon>Kitasatosporales</taxon>
        <taxon>Streptomycetaceae</taxon>
        <taxon>Streptacidiphilus</taxon>
    </lineage>
</organism>
<dbReference type="InterPro" id="IPR018062">
    <property type="entry name" value="HTH_AraC-typ_CS"/>
</dbReference>
<dbReference type="InterPro" id="IPR050204">
    <property type="entry name" value="AraC_XylS_family_regulators"/>
</dbReference>
<dbReference type="SUPFAM" id="SSF51215">
    <property type="entry name" value="Regulatory protein AraC"/>
    <property type="match status" value="1"/>
</dbReference>
<dbReference type="PROSITE" id="PS00041">
    <property type="entry name" value="HTH_ARAC_FAMILY_1"/>
    <property type="match status" value="1"/>
</dbReference>
<keyword evidence="4" id="KW-0804">Transcription</keyword>
<dbReference type="InterPro" id="IPR009057">
    <property type="entry name" value="Homeodomain-like_sf"/>
</dbReference>
<evidence type="ECO:0000256" key="4">
    <source>
        <dbReference type="ARBA" id="ARBA00023163"/>
    </source>
</evidence>
<keyword evidence="3" id="KW-0010">Activator</keyword>
<dbReference type="EMBL" id="JBHEZZ010000031">
    <property type="protein sequence ID" value="MFC1406608.1"/>
    <property type="molecule type" value="Genomic_DNA"/>
</dbReference>
<dbReference type="InterPro" id="IPR037923">
    <property type="entry name" value="HTH-like"/>
</dbReference>
<keyword evidence="1" id="KW-0805">Transcription regulation</keyword>
<dbReference type="RefSeq" id="WP_198037643.1">
    <property type="nucleotide sequence ID" value="NZ_JBHEZZ010000031.1"/>
</dbReference>
<dbReference type="Gene3D" id="1.10.10.60">
    <property type="entry name" value="Homeodomain-like"/>
    <property type="match status" value="2"/>
</dbReference>
<gene>
    <name evidence="6" type="ORF">ACEZDJ_35485</name>
</gene>
<dbReference type="InterPro" id="IPR003313">
    <property type="entry name" value="AraC-bd"/>
</dbReference>
<feature type="domain" description="HTH araC/xylS-type" evidence="5">
    <location>
        <begin position="153"/>
        <end position="250"/>
    </location>
</feature>
<reference evidence="6 7" key="1">
    <citation type="submission" date="2024-09" db="EMBL/GenBank/DDBJ databases">
        <authorList>
            <person name="Lee S.D."/>
        </authorList>
    </citation>
    <scope>NUCLEOTIDE SEQUENCE [LARGE SCALE GENOMIC DNA]</scope>
    <source>
        <strain evidence="6 7">N1-5</strain>
    </source>
</reference>
<accession>A0ABV6UYR2</accession>
<dbReference type="Proteomes" id="UP001592528">
    <property type="component" value="Unassembled WGS sequence"/>
</dbReference>
<keyword evidence="2" id="KW-0238">DNA-binding</keyword>
<dbReference type="SMART" id="SM00342">
    <property type="entry name" value="HTH_ARAC"/>
    <property type="match status" value="1"/>
</dbReference>
<dbReference type="Pfam" id="PF12833">
    <property type="entry name" value="HTH_18"/>
    <property type="match status" value="1"/>
</dbReference>
<proteinExistence type="predicted"/>
<dbReference type="PANTHER" id="PTHR46796:SF2">
    <property type="entry name" value="TRANSCRIPTIONAL REGULATORY PROTEIN"/>
    <property type="match status" value="1"/>
</dbReference>
<dbReference type="PROSITE" id="PS01124">
    <property type="entry name" value="HTH_ARAC_FAMILY_2"/>
    <property type="match status" value="1"/>
</dbReference>
<comment type="caution">
    <text evidence="6">The sequence shown here is derived from an EMBL/GenBank/DDBJ whole genome shotgun (WGS) entry which is preliminary data.</text>
</comment>